<dbReference type="Proteomes" id="UP001208912">
    <property type="component" value="Unassembled WGS sequence"/>
</dbReference>
<dbReference type="SUPFAM" id="SSF55347">
    <property type="entry name" value="Glyceraldehyde-3-phosphate dehydrogenase-like, C-terminal domain"/>
    <property type="match status" value="1"/>
</dbReference>
<dbReference type="InterPro" id="IPR050463">
    <property type="entry name" value="Gfo/Idh/MocA_oxidrdct_glycsds"/>
</dbReference>
<name>A0ABT3MJ28_9LEPT</name>
<gene>
    <name evidence="3" type="ORF">ND861_11090</name>
</gene>
<dbReference type="SUPFAM" id="SSF51735">
    <property type="entry name" value="NAD(P)-binding Rossmann-fold domains"/>
    <property type="match status" value="1"/>
</dbReference>
<dbReference type="InterPro" id="IPR036291">
    <property type="entry name" value="NAD(P)-bd_dom_sf"/>
</dbReference>
<dbReference type="PANTHER" id="PTHR43818:SF11">
    <property type="entry name" value="BCDNA.GH03377"/>
    <property type="match status" value="1"/>
</dbReference>
<accession>A0ABT3MJ28</accession>
<dbReference type="Gene3D" id="3.30.360.10">
    <property type="entry name" value="Dihydrodipicolinate Reductase, domain 2"/>
    <property type="match status" value="1"/>
</dbReference>
<keyword evidence="1" id="KW-0560">Oxidoreductase</keyword>
<dbReference type="RefSeq" id="WP_265368928.1">
    <property type="nucleotide sequence ID" value="NZ_JAMQPM010000004.1"/>
</dbReference>
<proteinExistence type="predicted"/>
<dbReference type="Gene3D" id="3.40.50.720">
    <property type="entry name" value="NAD(P)-binding Rossmann-like Domain"/>
    <property type="match status" value="1"/>
</dbReference>
<keyword evidence="4" id="KW-1185">Reference proteome</keyword>
<evidence type="ECO:0000256" key="1">
    <source>
        <dbReference type="ARBA" id="ARBA00023002"/>
    </source>
</evidence>
<reference evidence="3 4" key="1">
    <citation type="submission" date="2022-06" db="EMBL/GenBank/DDBJ databases">
        <title>Leptospira isolates from biofilms formed at urban environments.</title>
        <authorList>
            <person name="Ribeiro P.S."/>
            <person name="Sousa T."/>
            <person name="Carvalho N."/>
            <person name="Aburjaile F."/>
            <person name="Neves F."/>
            <person name="Oliveira D."/>
            <person name="Blanco L."/>
            <person name="Lima J."/>
            <person name="Costa F."/>
            <person name="Brenig B."/>
            <person name="Soares S."/>
            <person name="Ramos R."/>
            <person name="Goes-Neto A."/>
            <person name="Matiuzzi M."/>
            <person name="Azevedo V."/>
            <person name="Ristow P."/>
        </authorList>
    </citation>
    <scope>NUCLEOTIDE SEQUENCE [LARGE SCALE GENOMIC DNA]</scope>
    <source>
        <strain evidence="3 4">VSF19</strain>
    </source>
</reference>
<dbReference type="InterPro" id="IPR000683">
    <property type="entry name" value="Gfo/Idh/MocA-like_OxRdtase_N"/>
</dbReference>
<sequence>MEKLRSAVIGLGRMGAEPSSRLEGKVPAGWLPISHLEAIQSICDLTLEAICDLNESRMGEIAEIYEVDKKFTNYKELLDQEKIDFLCIATRTGERSEIISYAISKGTKYIYFEKPVSRSISECDSIIELARQNNVVLGYGVNRRYNDVYRFAKDFIKSGELGKLMQITIEAGRSNLLWSHPHSTDLILFFADSVDLEYIQGTCSFQDGYLPENNSYIDDDPIIENAYYLFKNGIQAGINLTGGFNVRLGCSKGILTIYGDGSYIEIKSGSGYFTNHKIIDFIPRSSATINAFRDMVYSKNDTARLPITPEEIRIGLLMLIGTLQSSLYGGKRISVDQVNHELIVTGRSGNSYA</sequence>
<dbReference type="EMBL" id="JAMQPM010000004">
    <property type="protein sequence ID" value="MCW7526891.1"/>
    <property type="molecule type" value="Genomic_DNA"/>
</dbReference>
<protein>
    <submittedName>
        <fullName evidence="3">Gfo/Idh/MocA family oxidoreductase</fullName>
    </submittedName>
</protein>
<comment type="caution">
    <text evidence="3">The sequence shown here is derived from an EMBL/GenBank/DDBJ whole genome shotgun (WGS) entry which is preliminary data.</text>
</comment>
<dbReference type="PANTHER" id="PTHR43818">
    <property type="entry name" value="BCDNA.GH03377"/>
    <property type="match status" value="1"/>
</dbReference>
<evidence type="ECO:0000313" key="4">
    <source>
        <dbReference type="Proteomes" id="UP001208912"/>
    </source>
</evidence>
<organism evidence="3 4">
    <name type="scientific">Leptospira soteropolitanensis</name>
    <dbReference type="NCBI Taxonomy" id="2950025"/>
    <lineage>
        <taxon>Bacteria</taxon>
        <taxon>Pseudomonadati</taxon>
        <taxon>Spirochaetota</taxon>
        <taxon>Spirochaetia</taxon>
        <taxon>Leptospirales</taxon>
        <taxon>Leptospiraceae</taxon>
        <taxon>Leptospira</taxon>
    </lineage>
</organism>
<evidence type="ECO:0000313" key="3">
    <source>
        <dbReference type="EMBL" id="MCW7526891.1"/>
    </source>
</evidence>
<evidence type="ECO:0000259" key="2">
    <source>
        <dbReference type="Pfam" id="PF01408"/>
    </source>
</evidence>
<feature type="domain" description="Gfo/Idh/MocA-like oxidoreductase N-terminal" evidence="2">
    <location>
        <begin position="5"/>
        <end position="140"/>
    </location>
</feature>
<dbReference type="Pfam" id="PF01408">
    <property type="entry name" value="GFO_IDH_MocA"/>
    <property type="match status" value="1"/>
</dbReference>